<accession>A0A2S5TFC1</accession>
<dbReference type="InterPro" id="IPR013216">
    <property type="entry name" value="Methyltransf_11"/>
</dbReference>
<feature type="domain" description="Methyltransferase type 11" evidence="1">
    <location>
        <begin position="38"/>
        <end position="134"/>
    </location>
</feature>
<dbReference type="Proteomes" id="UP000238220">
    <property type="component" value="Unassembled WGS sequence"/>
</dbReference>
<dbReference type="SUPFAM" id="SSF53335">
    <property type="entry name" value="S-adenosyl-L-methionine-dependent methyltransferases"/>
    <property type="match status" value="1"/>
</dbReference>
<dbReference type="GO" id="GO:0008757">
    <property type="term" value="F:S-adenosylmethionine-dependent methyltransferase activity"/>
    <property type="evidence" value="ECO:0007669"/>
    <property type="project" value="InterPro"/>
</dbReference>
<sequence>MGFYDRHILPHLIECACGMGDVMKARSQIVPRARGRVLEIGIGTGLNLSFYDASKVQHICGVDPAAQMHPLAQRRAQAIAIPVETLPLVIEQIGAETASFDTVVTTFTLCTIPDPVSALEEMRRVLKPGGELLFCEHGTAPDAGPRRWQERLTPLWKPIAGGCHLNRDIPSLIAAGGFRVQELHARYLPGPRAFTYVYSGTAVHG</sequence>
<dbReference type="OrthoDB" id="323463at2"/>
<dbReference type="GO" id="GO:0032259">
    <property type="term" value="P:methylation"/>
    <property type="evidence" value="ECO:0007669"/>
    <property type="project" value="UniProtKB-KW"/>
</dbReference>
<keyword evidence="2" id="KW-0489">Methyltransferase</keyword>
<dbReference type="PANTHER" id="PTHR45036">
    <property type="entry name" value="METHYLTRANSFERASE LIKE 7B"/>
    <property type="match status" value="1"/>
</dbReference>
<keyword evidence="3" id="KW-1185">Reference proteome</keyword>
<dbReference type="InterPro" id="IPR029063">
    <property type="entry name" value="SAM-dependent_MTases_sf"/>
</dbReference>
<dbReference type="CDD" id="cd02440">
    <property type="entry name" value="AdoMet_MTases"/>
    <property type="match status" value="1"/>
</dbReference>
<protein>
    <submittedName>
        <fullName evidence="2">SAM-dependent methyltransferase</fullName>
    </submittedName>
</protein>
<organism evidence="2 3">
    <name type="scientific">Solimonas fluminis</name>
    <dbReference type="NCBI Taxonomy" id="2086571"/>
    <lineage>
        <taxon>Bacteria</taxon>
        <taxon>Pseudomonadati</taxon>
        <taxon>Pseudomonadota</taxon>
        <taxon>Gammaproteobacteria</taxon>
        <taxon>Nevskiales</taxon>
        <taxon>Nevskiaceae</taxon>
        <taxon>Solimonas</taxon>
    </lineage>
</organism>
<dbReference type="Pfam" id="PF08241">
    <property type="entry name" value="Methyltransf_11"/>
    <property type="match status" value="1"/>
</dbReference>
<evidence type="ECO:0000259" key="1">
    <source>
        <dbReference type="Pfam" id="PF08241"/>
    </source>
</evidence>
<keyword evidence="2" id="KW-0808">Transferase</keyword>
<dbReference type="PANTHER" id="PTHR45036:SF1">
    <property type="entry name" value="METHYLTRANSFERASE LIKE 7A"/>
    <property type="match status" value="1"/>
</dbReference>
<proteinExistence type="predicted"/>
<evidence type="ECO:0000313" key="3">
    <source>
        <dbReference type="Proteomes" id="UP000238220"/>
    </source>
</evidence>
<dbReference type="InterPro" id="IPR052356">
    <property type="entry name" value="Thiol_S-MT"/>
</dbReference>
<reference evidence="2 3" key="1">
    <citation type="submission" date="2018-02" db="EMBL/GenBank/DDBJ databases">
        <title>Genome sequencing of Solimonas sp. HR-BB.</title>
        <authorList>
            <person name="Lee Y."/>
            <person name="Jeon C.O."/>
        </authorList>
    </citation>
    <scope>NUCLEOTIDE SEQUENCE [LARGE SCALE GENOMIC DNA]</scope>
    <source>
        <strain evidence="2 3">HR-BB</strain>
    </source>
</reference>
<comment type="caution">
    <text evidence="2">The sequence shown here is derived from an EMBL/GenBank/DDBJ whole genome shotgun (WGS) entry which is preliminary data.</text>
</comment>
<evidence type="ECO:0000313" key="2">
    <source>
        <dbReference type="EMBL" id="PPE73528.1"/>
    </source>
</evidence>
<dbReference type="AlphaFoldDB" id="A0A2S5TFC1"/>
<name>A0A2S5TFC1_9GAMM</name>
<gene>
    <name evidence="2" type="ORF">C3942_12035</name>
</gene>
<dbReference type="Gene3D" id="3.40.50.150">
    <property type="entry name" value="Vaccinia Virus protein VP39"/>
    <property type="match status" value="1"/>
</dbReference>
<dbReference type="EMBL" id="PSNW01000006">
    <property type="protein sequence ID" value="PPE73528.1"/>
    <property type="molecule type" value="Genomic_DNA"/>
</dbReference>
<dbReference type="RefSeq" id="WP_104230590.1">
    <property type="nucleotide sequence ID" value="NZ_PSNW01000006.1"/>
</dbReference>